<dbReference type="InterPro" id="IPR003507">
    <property type="entry name" value="S66_fam"/>
</dbReference>
<dbReference type="Gene3D" id="3.50.30.60">
    <property type="entry name" value="LD-carboxypeptidase A C-terminal domain-like"/>
    <property type="match status" value="1"/>
</dbReference>
<feature type="active site" description="Nucleophile" evidence="6">
    <location>
        <position position="109"/>
    </location>
</feature>
<dbReference type="CDD" id="cd07025">
    <property type="entry name" value="Peptidase_S66"/>
    <property type="match status" value="1"/>
</dbReference>
<feature type="domain" description="LD-carboxypeptidase N-terminal" evidence="7">
    <location>
        <begin position="13"/>
        <end position="128"/>
    </location>
</feature>
<feature type="domain" description="LD-carboxypeptidase C-terminal" evidence="8">
    <location>
        <begin position="172"/>
        <end position="288"/>
    </location>
</feature>
<evidence type="ECO:0000313" key="9">
    <source>
        <dbReference type="EMBL" id="BBE18512.1"/>
    </source>
</evidence>
<keyword evidence="5" id="KW-0720">Serine protease</keyword>
<keyword evidence="3" id="KW-0645">Protease</keyword>
<dbReference type="EMBL" id="AP018694">
    <property type="protein sequence ID" value="BBE18512.1"/>
    <property type="molecule type" value="Genomic_DNA"/>
</dbReference>
<dbReference type="InterPro" id="IPR027478">
    <property type="entry name" value="LdcA_N"/>
</dbReference>
<evidence type="ECO:0000256" key="3">
    <source>
        <dbReference type="ARBA" id="ARBA00022670"/>
    </source>
</evidence>
<organism evidence="9 10">
    <name type="scientific">Aquipluma nitroreducens</name>
    <dbReference type="NCBI Taxonomy" id="2010828"/>
    <lineage>
        <taxon>Bacteria</taxon>
        <taxon>Pseudomonadati</taxon>
        <taxon>Bacteroidota</taxon>
        <taxon>Bacteroidia</taxon>
        <taxon>Marinilabiliales</taxon>
        <taxon>Prolixibacteraceae</taxon>
        <taxon>Aquipluma</taxon>
    </lineage>
</organism>
<dbReference type="GO" id="GO:0004180">
    <property type="term" value="F:carboxypeptidase activity"/>
    <property type="evidence" value="ECO:0007669"/>
    <property type="project" value="UniProtKB-KW"/>
</dbReference>
<protein>
    <submittedName>
        <fullName evidence="9">Muramoyltetrapeptide carboxypeptidase</fullName>
    </submittedName>
</protein>
<dbReference type="InterPro" id="IPR027461">
    <property type="entry name" value="Carboxypeptidase_A_C_sf"/>
</dbReference>
<keyword evidence="10" id="KW-1185">Reference proteome</keyword>
<feature type="active site" description="Charge relay system" evidence="6">
    <location>
        <position position="203"/>
    </location>
</feature>
<reference evidence="9" key="1">
    <citation type="journal article" date="2020" name="Int. J. Syst. Evol. Microbiol.">
        <title>Aquipluma nitroreducens gen. nov. sp. nov., a novel facultatively anaerobic bacterium isolated from a freshwater lake.</title>
        <authorList>
            <person name="Watanabe M."/>
            <person name="Kojima H."/>
            <person name="Fukui M."/>
        </authorList>
    </citation>
    <scope>NUCLEOTIDE SEQUENCE</scope>
    <source>
        <strain evidence="9">MeG22</strain>
    </source>
</reference>
<dbReference type="PANTHER" id="PTHR30237:SF2">
    <property type="entry name" value="MUREIN TETRAPEPTIDE CARBOXYPEPTIDASE"/>
    <property type="match status" value="1"/>
</dbReference>
<dbReference type="AlphaFoldDB" id="A0A5K7SAB7"/>
<evidence type="ECO:0000259" key="7">
    <source>
        <dbReference type="Pfam" id="PF02016"/>
    </source>
</evidence>
<name>A0A5K7SAB7_9BACT</name>
<dbReference type="InterPro" id="IPR040921">
    <property type="entry name" value="Peptidase_S66C"/>
</dbReference>
<dbReference type="Gene3D" id="3.40.50.10740">
    <property type="entry name" value="Class I glutamine amidotransferase-like"/>
    <property type="match status" value="1"/>
</dbReference>
<dbReference type="PANTHER" id="PTHR30237">
    <property type="entry name" value="MURAMOYLTETRAPEPTIDE CARBOXYPEPTIDASE"/>
    <property type="match status" value="1"/>
</dbReference>
<sequence>MIYPEYLQKGDRIRIVAPAGKVSKDKLLPGIELLQDMGYEVIVGKHVFNRHFQYAGTDEQRATDFQEAINDTQTKAIICARGGYGSVRIISKLDFSSLLKSPKWLVGFSDITVFHSVLNKLGLASIHGAMPAFFLENKKPTKSFHSLMEVLTSGNSELNFESHPLNCKGSCSGELVGGNLSLLYSLQGTPWQLDTKGKILLIEDLSEYLYHLDRMMQNFKLSGQLNDLAGLVVGGFTEMQDNESPYGKTAYEIIYEAIEGCHFPVCFDIPSGHIPKNLSLILGANYQLQVAETCSLKRIQK</sequence>
<evidence type="ECO:0000256" key="6">
    <source>
        <dbReference type="PIRSR" id="PIRSR028757-1"/>
    </source>
</evidence>
<dbReference type="RefSeq" id="WP_318346843.1">
    <property type="nucleotide sequence ID" value="NZ_AP018694.1"/>
</dbReference>
<accession>A0A5K7SAB7</accession>
<evidence type="ECO:0000256" key="5">
    <source>
        <dbReference type="ARBA" id="ARBA00022825"/>
    </source>
</evidence>
<dbReference type="PIRSF" id="PIRSF028757">
    <property type="entry name" value="LD-carboxypeptidase"/>
    <property type="match status" value="1"/>
</dbReference>
<evidence type="ECO:0000313" key="10">
    <source>
        <dbReference type="Proteomes" id="UP001193389"/>
    </source>
</evidence>
<dbReference type="SUPFAM" id="SSF141986">
    <property type="entry name" value="LD-carboxypeptidase A C-terminal domain-like"/>
    <property type="match status" value="1"/>
</dbReference>
<feature type="active site" description="Charge relay system" evidence="6">
    <location>
        <position position="273"/>
    </location>
</feature>
<dbReference type="InterPro" id="IPR029062">
    <property type="entry name" value="Class_I_gatase-like"/>
</dbReference>
<evidence type="ECO:0000259" key="8">
    <source>
        <dbReference type="Pfam" id="PF17676"/>
    </source>
</evidence>
<dbReference type="InterPro" id="IPR040449">
    <property type="entry name" value="Peptidase_S66_N"/>
</dbReference>
<dbReference type="GO" id="GO:0008236">
    <property type="term" value="F:serine-type peptidase activity"/>
    <property type="evidence" value="ECO:0007669"/>
    <property type="project" value="UniProtKB-KW"/>
</dbReference>
<dbReference type="GO" id="GO:0006508">
    <property type="term" value="P:proteolysis"/>
    <property type="evidence" value="ECO:0007669"/>
    <property type="project" value="UniProtKB-KW"/>
</dbReference>
<dbReference type="KEGG" id="anf:AQPE_2674"/>
<evidence type="ECO:0000256" key="4">
    <source>
        <dbReference type="ARBA" id="ARBA00022801"/>
    </source>
</evidence>
<dbReference type="SUPFAM" id="SSF52317">
    <property type="entry name" value="Class I glutamine amidotransferase-like"/>
    <property type="match status" value="1"/>
</dbReference>
<gene>
    <name evidence="9" type="ORF">AQPE_2674</name>
</gene>
<dbReference type="Proteomes" id="UP001193389">
    <property type="component" value="Chromosome"/>
</dbReference>
<comment type="similarity">
    <text evidence="1">Belongs to the peptidase S66 family.</text>
</comment>
<keyword evidence="4" id="KW-0378">Hydrolase</keyword>
<dbReference type="Pfam" id="PF17676">
    <property type="entry name" value="Peptidase_S66C"/>
    <property type="match status" value="1"/>
</dbReference>
<evidence type="ECO:0000256" key="2">
    <source>
        <dbReference type="ARBA" id="ARBA00022645"/>
    </source>
</evidence>
<proteinExistence type="inferred from homology"/>
<dbReference type="Pfam" id="PF02016">
    <property type="entry name" value="Peptidase_S66"/>
    <property type="match status" value="1"/>
</dbReference>
<evidence type="ECO:0000256" key="1">
    <source>
        <dbReference type="ARBA" id="ARBA00010233"/>
    </source>
</evidence>
<keyword evidence="2 9" id="KW-0121">Carboxypeptidase</keyword>